<gene>
    <name evidence="1" type="ORF">I8752_18350</name>
</gene>
<dbReference type="AlphaFoldDB" id="A0A8J7I6P5"/>
<proteinExistence type="predicted"/>
<protein>
    <submittedName>
        <fullName evidence="1">Uncharacterized protein</fullName>
    </submittedName>
</protein>
<name>A0A8J7I6P5_9NOST</name>
<evidence type="ECO:0000313" key="1">
    <source>
        <dbReference type="EMBL" id="MBH8574943.1"/>
    </source>
</evidence>
<dbReference type="RefSeq" id="WP_214433746.1">
    <property type="nucleotide sequence ID" value="NZ_CAWPUQ010000331.1"/>
</dbReference>
<reference evidence="1 2" key="1">
    <citation type="journal article" date="2021" name="Int. J. Syst. Evol. Microbiol.">
        <title>Amazonocrinis nigriterrae gen. nov., sp. nov., Atlanticothrix silvestris gen. nov., sp. nov. and Dendronalium phyllosphericum gen. nov., sp. nov., nostocacean cyanobacteria from Brazilian environments.</title>
        <authorList>
            <person name="Alvarenga D.O."/>
            <person name="Andreote A.P.D."/>
            <person name="Branco L.H.Z."/>
            <person name="Delbaje E."/>
            <person name="Cruz R.B."/>
            <person name="Varani A.M."/>
            <person name="Fiore M.F."/>
        </authorList>
    </citation>
    <scope>NUCLEOTIDE SEQUENCE [LARGE SCALE GENOMIC DNA]</scope>
    <source>
        <strain evidence="1 2">CENA369</strain>
    </source>
</reference>
<organism evidence="1 2">
    <name type="scientific">Dendronalium phyllosphericum CENA369</name>
    <dbReference type="NCBI Taxonomy" id="1725256"/>
    <lineage>
        <taxon>Bacteria</taxon>
        <taxon>Bacillati</taxon>
        <taxon>Cyanobacteriota</taxon>
        <taxon>Cyanophyceae</taxon>
        <taxon>Nostocales</taxon>
        <taxon>Nostocaceae</taxon>
        <taxon>Dendronalium</taxon>
        <taxon>Dendronalium phyllosphericum</taxon>
    </lineage>
</organism>
<dbReference type="Proteomes" id="UP000662314">
    <property type="component" value="Unassembled WGS sequence"/>
</dbReference>
<sequence>MNTQPLPDLINQAQQLLTQIRQHPQYQRLQFDCDVTLGDVSQFFNTLQWEAAASTVDVEREGFFQ</sequence>
<dbReference type="EMBL" id="JAECZA010000092">
    <property type="protein sequence ID" value="MBH8574943.1"/>
    <property type="molecule type" value="Genomic_DNA"/>
</dbReference>
<comment type="caution">
    <text evidence="1">The sequence shown here is derived from an EMBL/GenBank/DDBJ whole genome shotgun (WGS) entry which is preliminary data.</text>
</comment>
<keyword evidence="2" id="KW-1185">Reference proteome</keyword>
<accession>A0A8J7I6P5</accession>
<evidence type="ECO:0000313" key="2">
    <source>
        <dbReference type="Proteomes" id="UP000662314"/>
    </source>
</evidence>